<protein>
    <submittedName>
        <fullName evidence="2">Uncharacterized protein</fullName>
    </submittedName>
</protein>
<accession>A0AAW1FAU0</accession>
<evidence type="ECO:0000256" key="1">
    <source>
        <dbReference type="SAM" id="MobiDB-lite"/>
    </source>
</evidence>
<evidence type="ECO:0000313" key="2">
    <source>
        <dbReference type="EMBL" id="KAK9531656.1"/>
    </source>
</evidence>
<reference evidence="2 3" key="1">
    <citation type="journal article" date="2024" name="Genome Biol. Evol.">
        <title>Chromosome-level genome assembly of the viviparous eelpout Zoarces viviparus.</title>
        <authorList>
            <person name="Fuhrmann N."/>
            <person name="Brasseur M.V."/>
            <person name="Bakowski C.E."/>
            <person name="Podsiadlowski L."/>
            <person name="Prost S."/>
            <person name="Krehenwinkel H."/>
            <person name="Mayer C."/>
        </authorList>
    </citation>
    <scope>NUCLEOTIDE SEQUENCE [LARGE SCALE GENOMIC DNA]</scope>
    <source>
        <strain evidence="2">NO-MEL_2022_Ind0_liver</strain>
    </source>
</reference>
<dbReference type="EMBL" id="JBCEZU010000089">
    <property type="protein sequence ID" value="KAK9531656.1"/>
    <property type="molecule type" value="Genomic_DNA"/>
</dbReference>
<proteinExistence type="predicted"/>
<gene>
    <name evidence="2" type="ORF">VZT92_011066</name>
</gene>
<feature type="region of interest" description="Disordered" evidence="1">
    <location>
        <begin position="46"/>
        <end position="74"/>
    </location>
</feature>
<dbReference type="AlphaFoldDB" id="A0AAW1FAU0"/>
<name>A0AAW1FAU0_ZOAVI</name>
<evidence type="ECO:0000313" key="3">
    <source>
        <dbReference type="Proteomes" id="UP001488805"/>
    </source>
</evidence>
<feature type="compositionally biased region" description="Acidic residues" evidence="1">
    <location>
        <begin position="62"/>
        <end position="74"/>
    </location>
</feature>
<dbReference type="Proteomes" id="UP001488805">
    <property type="component" value="Unassembled WGS sequence"/>
</dbReference>
<keyword evidence="3" id="KW-1185">Reference proteome</keyword>
<sequence>MATVNGLPISIECVDNAEGFPRVIIYGDETFVISYQQGAAFGAGHGANSSVRPFQSPHHEDEETAMEWDPPDSN</sequence>
<comment type="caution">
    <text evidence="2">The sequence shown here is derived from an EMBL/GenBank/DDBJ whole genome shotgun (WGS) entry which is preliminary data.</text>
</comment>
<organism evidence="2 3">
    <name type="scientific">Zoarces viviparus</name>
    <name type="common">Viviparous eelpout</name>
    <name type="synonym">Blennius viviparus</name>
    <dbReference type="NCBI Taxonomy" id="48416"/>
    <lineage>
        <taxon>Eukaryota</taxon>
        <taxon>Metazoa</taxon>
        <taxon>Chordata</taxon>
        <taxon>Craniata</taxon>
        <taxon>Vertebrata</taxon>
        <taxon>Euteleostomi</taxon>
        <taxon>Actinopterygii</taxon>
        <taxon>Neopterygii</taxon>
        <taxon>Teleostei</taxon>
        <taxon>Neoteleostei</taxon>
        <taxon>Acanthomorphata</taxon>
        <taxon>Eupercaria</taxon>
        <taxon>Perciformes</taxon>
        <taxon>Cottioidei</taxon>
        <taxon>Zoarcales</taxon>
        <taxon>Zoarcidae</taxon>
        <taxon>Zoarcinae</taxon>
        <taxon>Zoarces</taxon>
    </lineage>
</organism>